<dbReference type="Proteomes" id="UP001283361">
    <property type="component" value="Unassembled WGS sequence"/>
</dbReference>
<dbReference type="EMBL" id="JAWDGP010000582">
    <property type="protein sequence ID" value="KAK3799347.1"/>
    <property type="molecule type" value="Genomic_DNA"/>
</dbReference>
<proteinExistence type="predicted"/>
<sequence>MLFPCIAYALARCQAPLITVATACHVISMYRLRLGTVSRSFDNGSNSLSYSNGGFFSIYERDCDKAPRGSCTLDSKDGCWYKWCDKSRFNDPYKDTVMNNEWYNESKWLPE</sequence>
<dbReference type="SUPFAM" id="SSF56496">
    <property type="entry name" value="Fibrinogen C-terminal domain-like"/>
    <property type="match status" value="1"/>
</dbReference>
<reference evidence="2" key="1">
    <citation type="journal article" date="2023" name="G3 (Bethesda)">
        <title>A reference genome for the long-term kleptoplast-retaining sea slug Elysia crispata morphotype clarki.</title>
        <authorList>
            <person name="Eastman K.E."/>
            <person name="Pendleton A.L."/>
            <person name="Shaikh M.A."/>
            <person name="Suttiyut T."/>
            <person name="Ogas R."/>
            <person name="Tomko P."/>
            <person name="Gavelis G."/>
            <person name="Widhalm J.R."/>
            <person name="Wisecaver J.H."/>
        </authorList>
    </citation>
    <scope>NUCLEOTIDE SEQUENCE</scope>
    <source>
        <strain evidence="2">ECLA1</strain>
    </source>
</reference>
<name>A0AAE1B650_9GAST</name>
<dbReference type="InterPro" id="IPR014716">
    <property type="entry name" value="Fibrinogen_a/b/g_C_1"/>
</dbReference>
<evidence type="ECO:0000259" key="1">
    <source>
        <dbReference type="Pfam" id="PF00147"/>
    </source>
</evidence>
<feature type="domain" description="Fibrinogen C-terminal" evidence="1">
    <location>
        <begin position="30"/>
        <end position="96"/>
    </location>
</feature>
<evidence type="ECO:0000313" key="3">
    <source>
        <dbReference type="Proteomes" id="UP001283361"/>
    </source>
</evidence>
<organism evidence="2 3">
    <name type="scientific">Elysia crispata</name>
    <name type="common">lettuce slug</name>
    <dbReference type="NCBI Taxonomy" id="231223"/>
    <lineage>
        <taxon>Eukaryota</taxon>
        <taxon>Metazoa</taxon>
        <taxon>Spiralia</taxon>
        <taxon>Lophotrochozoa</taxon>
        <taxon>Mollusca</taxon>
        <taxon>Gastropoda</taxon>
        <taxon>Heterobranchia</taxon>
        <taxon>Euthyneura</taxon>
        <taxon>Panpulmonata</taxon>
        <taxon>Sacoglossa</taxon>
        <taxon>Placobranchoidea</taxon>
        <taxon>Plakobranchidae</taxon>
        <taxon>Elysia</taxon>
    </lineage>
</organism>
<dbReference type="Pfam" id="PF00147">
    <property type="entry name" value="Fibrinogen_C"/>
    <property type="match status" value="1"/>
</dbReference>
<accession>A0AAE1B650</accession>
<dbReference type="InterPro" id="IPR002181">
    <property type="entry name" value="Fibrinogen_a/b/g_C_dom"/>
</dbReference>
<comment type="caution">
    <text evidence="2">The sequence shown here is derived from an EMBL/GenBank/DDBJ whole genome shotgun (WGS) entry which is preliminary data.</text>
</comment>
<dbReference type="Gene3D" id="3.90.215.10">
    <property type="entry name" value="Gamma Fibrinogen, chain A, domain 1"/>
    <property type="match status" value="1"/>
</dbReference>
<dbReference type="AlphaFoldDB" id="A0AAE1B650"/>
<keyword evidence="3" id="KW-1185">Reference proteome</keyword>
<dbReference type="InterPro" id="IPR036056">
    <property type="entry name" value="Fibrinogen-like_C"/>
</dbReference>
<gene>
    <name evidence="2" type="ORF">RRG08_002533</name>
</gene>
<protein>
    <recommendedName>
        <fullName evidence="1">Fibrinogen C-terminal domain-containing protein</fullName>
    </recommendedName>
</protein>
<evidence type="ECO:0000313" key="2">
    <source>
        <dbReference type="EMBL" id="KAK3799347.1"/>
    </source>
</evidence>